<evidence type="ECO:0000256" key="1">
    <source>
        <dbReference type="SAM" id="MobiDB-lite"/>
    </source>
</evidence>
<accession>A0A0G4HX50</accession>
<feature type="region of interest" description="Disordered" evidence="1">
    <location>
        <begin position="65"/>
        <end position="102"/>
    </location>
</feature>
<dbReference type="VEuPathDB" id="CryptoDB:Cvel_9201"/>
<dbReference type="AlphaFoldDB" id="A0A0G4HX50"/>
<reference evidence="2" key="1">
    <citation type="submission" date="2014-11" db="EMBL/GenBank/DDBJ databases">
        <authorList>
            <person name="Otto D Thomas"/>
            <person name="Naeem Raeece"/>
        </authorList>
    </citation>
    <scope>NUCLEOTIDE SEQUENCE</scope>
</reference>
<proteinExistence type="predicted"/>
<dbReference type="EMBL" id="CDMZ01004228">
    <property type="protein sequence ID" value="CEM49084.1"/>
    <property type="molecule type" value="Genomic_DNA"/>
</dbReference>
<gene>
    <name evidence="2" type="ORF">Cvel_9201</name>
</gene>
<feature type="compositionally biased region" description="Pro residues" evidence="1">
    <location>
        <begin position="91"/>
        <end position="101"/>
    </location>
</feature>
<feature type="compositionally biased region" description="Low complexity" evidence="1">
    <location>
        <begin position="71"/>
        <end position="90"/>
    </location>
</feature>
<organism evidence="2">
    <name type="scientific">Chromera velia CCMP2878</name>
    <dbReference type="NCBI Taxonomy" id="1169474"/>
    <lineage>
        <taxon>Eukaryota</taxon>
        <taxon>Sar</taxon>
        <taxon>Alveolata</taxon>
        <taxon>Colpodellida</taxon>
        <taxon>Chromeraceae</taxon>
        <taxon>Chromera</taxon>
    </lineage>
</organism>
<protein>
    <submittedName>
        <fullName evidence="2">Uncharacterized protein</fullName>
    </submittedName>
</protein>
<evidence type="ECO:0000313" key="2">
    <source>
        <dbReference type="EMBL" id="CEM49084.1"/>
    </source>
</evidence>
<sequence>MSSLNRPGPGRRAFHRQPRRPIILVQNRTAHNALQTILTRTDLSPPPLPKAPPPLEPFPVLIGKNRTSKPNTNESNLSNSTSNVSTCVPSPAHPLPNPPASPLISKLTAEAFALPAADTPPGNAYLSLGLEPAEQKESEMQAGAQKESLSPLAEGLMLKICLGPELLKAVESPEASETQSMQESAR</sequence>
<feature type="region of interest" description="Disordered" evidence="1">
    <location>
        <begin position="1"/>
        <end position="20"/>
    </location>
</feature>
<name>A0A0G4HX50_9ALVE</name>